<comment type="caution">
    <text evidence="1">The sequence shown here is derived from an EMBL/GenBank/DDBJ whole genome shotgun (WGS) entry which is preliminary data.</text>
</comment>
<dbReference type="Proteomes" id="UP000703269">
    <property type="component" value="Unassembled WGS sequence"/>
</dbReference>
<proteinExistence type="predicted"/>
<name>A0A9P3GNZ4_9APHY</name>
<gene>
    <name evidence="1" type="ORF">PsYK624_139300</name>
</gene>
<organism evidence="1 2">
    <name type="scientific">Phanerochaete sordida</name>
    <dbReference type="NCBI Taxonomy" id="48140"/>
    <lineage>
        <taxon>Eukaryota</taxon>
        <taxon>Fungi</taxon>
        <taxon>Dikarya</taxon>
        <taxon>Basidiomycota</taxon>
        <taxon>Agaricomycotina</taxon>
        <taxon>Agaricomycetes</taxon>
        <taxon>Polyporales</taxon>
        <taxon>Phanerochaetaceae</taxon>
        <taxon>Phanerochaete</taxon>
    </lineage>
</organism>
<accession>A0A9P3GNZ4</accession>
<reference evidence="1 2" key="1">
    <citation type="submission" date="2021-08" db="EMBL/GenBank/DDBJ databases">
        <title>Draft Genome Sequence of Phanerochaete sordida strain YK-624.</title>
        <authorList>
            <person name="Mori T."/>
            <person name="Dohra H."/>
            <person name="Suzuki T."/>
            <person name="Kawagishi H."/>
            <person name="Hirai H."/>
        </authorList>
    </citation>
    <scope>NUCLEOTIDE SEQUENCE [LARGE SCALE GENOMIC DNA]</scope>
    <source>
        <strain evidence="1 2">YK-624</strain>
    </source>
</reference>
<keyword evidence="2" id="KW-1185">Reference proteome</keyword>
<evidence type="ECO:0000313" key="1">
    <source>
        <dbReference type="EMBL" id="GJE97709.1"/>
    </source>
</evidence>
<dbReference type="OrthoDB" id="2786563at2759"/>
<dbReference type="EMBL" id="BPQB01000075">
    <property type="protein sequence ID" value="GJE97709.1"/>
    <property type="molecule type" value="Genomic_DNA"/>
</dbReference>
<evidence type="ECO:0000313" key="2">
    <source>
        <dbReference type="Proteomes" id="UP000703269"/>
    </source>
</evidence>
<protein>
    <submittedName>
        <fullName evidence="1">Uncharacterized protein</fullName>
    </submittedName>
</protein>
<sequence length="266" mass="30214">MDNIPEELIREILSHNILTQRSAFFHLETLGEQTSGARNAHLLRVCKRWLRVGTPLLYTLLWLSKPAHATTVAELFRAHPHVGRAVRGLQLQGGFGRELVPLARLMPNIDAVCVHLEIAGKQSVTGITKALPLFNPATLYIGVTHYRDNAKKRAVWATLRACIAETWTTLRLVRFSDIHCERITHELADALAKSSAEELECDAMNMIRWLRDDPIKRIIAAPRLERVVCRGASDEETIRSILRARSFSQTEAKKFRFVHGWQDDEV</sequence>
<dbReference type="AlphaFoldDB" id="A0A9P3GNZ4"/>